<gene>
    <name evidence="1" type="ORF">F2Q68_00025907</name>
</gene>
<accession>A0A8S9IAI3</accession>
<evidence type="ECO:0000313" key="2">
    <source>
        <dbReference type="Proteomes" id="UP000712281"/>
    </source>
</evidence>
<organism evidence="1 2">
    <name type="scientific">Brassica cretica</name>
    <name type="common">Mustard</name>
    <dbReference type="NCBI Taxonomy" id="69181"/>
    <lineage>
        <taxon>Eukaryota</taxon>
        <taxon>Viridiplantae</taxon>
        <taxon>Streptophyta</taxon>
        <taxon>Embryophyta</taxon>
        <taxon>Tracheophyta</taxon>
        <taxon>Spermatophyta</taxon>
        <taxon>Magnoliopsida</taxon>
        <taxon>eudicotyledons</taxon>
        <taxon>Gunneridae</taxon>
        <taxon>Pentapetalae</taxon>
        <taxon>rosids</taxon>
        <taxon>malvids</taxon>
        <taxon>Brassicales</taxon>
        <taxon>Brassicaceae</taxon>
        <taxon>Brassiceae</taxon>
        <taxon>Brassica</taxon>
    </lineage>
</organism>
<sequence length="389" mass="43192">MIWIGDQLKIYHEPQVVVIISSDKDFVPANLEIKHRGFEVVLVVILAIRISSGFVKADLESQTDPDRADILWKLLQSLVVTVLQQCCLECLVNPTVRSSLIELKFGSALCCSLVVVVLVLEVSLCSLSLCSVQYCLECLVNPTVRSSLIELKFGRALCCSLVVVLLLVLEVALCSLSLCSIQELIANTVLKKVSGNMILPNTKGVEGVKILVDGSLRSVTDKDSYYKIDQYHPDKNQGNDEATRKFAEINKGSGRGNTKVGFKLSWSQLLSLYFDGDFDATTVIFDATTPISRLIEDFSAKSNIDEGKDEFQCENHSRRLPILSLSTAIQSKPGKSVAEYSTIWEMKKEDLMMKEKLSKLAILDTLLAKKDPLTEAEEVVKNKLLAEYF</sequence>
<dbReference type="InterPro" id="IPR036869">
    <property type="entry name" value="J_dom_sf"/>
</dbReference>
<dbReference type="Gene3D" id="1.10.287.110">
    <property type="entry name" value="DnaJ domain"/>
    <property type="match status" value="1"/>
</dbReference>
<dbReference type="InterPro" id="IPR001623">
    <property type="entry name" value="DnaJ_domain"/>
</dbReference>
<dbReference type="Proteomes" id="UP000712281">
    <property type="component" value="Unassembled WGS sequence"/>
</dbReference>
<name>A0A8S9IAI3_BRACR</name>
<dbReference type="CDD" id="cd06257">
    <property type="entry name" value="DnaJ"/>
    <property type="match status" value="1"/>
</dbReference>
<evidence type="ECO:0000313" key="1">
    <source>
        <dbReference type="EMBL" id="KAF2566455.1"/>
    </source>
</evidence>
<comment type="caution">
    <text evidence="1">The sequence shown here is derived from an EMBL/GenBank/DDBJ whole genome shotgun (WGS) entry which is preliminary data.</text>
</comment>
<proteinExistence type="predicted"/>
<reference evidence="1" key="1">
    <citation type="submission" date="2019-12" db="EMBL/GenBank/DDBJ databases">
        <title>Genome sequencing and annotation of Brassica cretica.</title>
        <authorList>
            <person name="Studholme D.J."/>
            <person name="Sarris P.F."/>
        </authorList>
    </citation>
    <scope>NUCLEOTIDE SEQUENCE</scope>
    <source>
        <strain evidence="1">PFS-001/15</strain>
        <tissue evidence="1">Leaf</tissue>
    </source>
</reference>
<dbReference type="EMBL" id="QGKW02001911">
    <property type="protein sequence ID" value="KAF2566455.1"/>
    <property type="molecule type" value="Genomic_DNA"/>
</dbReference>
<protein>
    <submittedName>
        <fullName evidence="1">Uncharacterized protein</fullName>
    </submittedName>
</protein>
<dbReference type="AlphaFoldDB" id="A0A8S9IAI3"/>